<evidence type="ECO:0000256" key="2">
    <source>
        <dbReference type="ARBA" id="ARBA00022490"/>
    </source>
</evidence>
<dbReference type="InterPro" id="IPR056744">
    <property type="entry name" value="TRM5/TYW2-like_N"/>
</dbReference>
<dbReference type="InterPro" id="IPR056743">
    <property type="entry name" value="TRM5-TYW2-like_MTfase"/>
</dbReference>
<evidence type="ECO:0000256" key="6">
    <source>
        <dbReference type="ARBA" id="ARBA00022694"/>
    </source>
</evidence>
<dbReference type="Gene3D" id="3.40.50.150">
    <property type="entry name" value="Vaccinia Virus protein VP39"/>
    <property type="match status" value="1"/>
</dbReference>
<evidence type="ECO:0000256" key="10">
    <source>
        <dbReference type="HAMAP-Rule" id="MF_03152"/>
    </source>
</evidence>
<dbReference type="CDD" id="cd02440">
    <property type="entry name" value="AdoMet_MTases"/>
    <property type="match status" value="1"/>
</dbReference>
<keyword evidence="12" id="KW-1185">Reference proteome</keyword>
<dbReference type="PANTHER" id="PTHR23245:SF36">
    <property type="entry name" value="TRNA (GUANINE(37)-N1)-METHYLTRANSFERASE"/>
    <property type="match status" value="1"/>
</dbReference>
<dbReference type="InterPro" id="IPR025792">
    <property type="entry name" value="tRNA_Gua_MeTrfase_euk"/>
</dbReference>
<proteinExistence type="inferred from homology"/>
<dbReference type="InterPro" id="IPR029063">
    <property type="entry name" value="SAM-dependent_MTases_sf"/>
</dbReference>
<dbReference type="RefSeq" id="XP_002735219.2">
    <property type="nucleotide sequence ID" value="XM_002735173.2"/>
</dbReference>
<dbReference type="Proteomes" id="UP000694865">
    <property type="component" value="Unplaced"/>
</dbReference>
<keyword evidence="4 10" id="KW-0808">Transferase</keyword>
<evidence type="ECO:0000259" key="11">
    <source>
        <dbReference type="PROSITE" id="PS51684"/>
    </source>
</evidence>
<dbReference type="PROSITE" id="PS51684">
    <property type="entry name" value="SAM_MT_TRM5_TYW2"/>
    <property type="match status" value="1"/>
</dbReference>
<protein>
    <recommendedName>
        <fullName evidence="10">tRNA (guanine(37)-N1)-methyltransferase</fullName>
        <ecNumber evidence="10">2.1.1.228</ecNumber>
    </recommendedName>
    <alternativeName>
        <fullName evidence="10">M1G-methyltransferase</fullName>
    </alternativeName>
    <alternativeName>
        <fullName evidence="10">tRNA [GM37] methyltransferase</fullName>
    </alternativeName>
    <alternativeName>
        <fullName evidence="10">tRNA methyltransferase 5 homolog</fullName>
    </alternativeName>
</protein>
<dbReference type="HAMAP" id="MF_03152">
    <property type="entry name" value="TRM5"/>
    <property type="match status" value="1"/>
</dbReference>
<dbReference type="Pfam" id="PF02475">
    <property type="entry name" value="TRM5-TYW2_MTfase"/>
    <property type="match status" value="1"/>
</dbReference>
<dbReference type="GeneID" id="100370460"/>
<evidence type="ECO:0000313" key="12">
    <source>
        <dbReference type="Proteomes" id="UP000694865"/>
    </source>
</evidence>
<feature type="binding site" evidence="10">
    <location>
        <position position="278"/>
    </location>
    <ligand>
        <name>S-adenosyl-L-methionine</name>
        <dbReference type="ChEBI" id="CHEBI:59789"/>
    </ligand>
</feature>
<keyword evidence="6 10" id="KW-0819">tRNA processing</keyword>
<keyword evidence="7 10" id="KW-0496">Mitochondrion</keyword>
<dbReference type="EC" id="2.1.1.228" evidence="10"/>
<dbReference type="Gene3D" id="3.30.300.110">
    <property type="entry name" value="Met-10+ protein-like domains"/>
    <property type="match status" value="1"/>
</dbReference>
<comment type="catalytic activity">
    <reaction evidence="10">
        <text>guanosine(37) in tRNA + S-adenosyl-L-methionine = N(1)-methylguanosine(37) in tRNA + S-adenosyl-L-homocysteine + H(+)</text>
        <dbReference type="Rhea" id="RHEA:36899"/>
        <dbReference type="Rhea" id="RHEA-COMP:10145"/>
        <dbReference type="Rhea" id="RHEA-COMP:10147"/>
        <dbReference type="ChEBI" id="CHEBI:15378"/>
        <dbReference type="ChEBI" id="CHEBI:57856"/>
        <dbReference type="ChEBI" id="CHEBI:59789"/>
        <dbReference type="ChEBI" id="CHEBI:73542"/>
        <dbReference type="ChEBI" id="CHEBI:74269"/>
        <dbReference type="EC" id="2.1.1.228"/>
    </reaction>
</comment>
<comment type="subunit">
    <text evidence="10">Monomer.</text>
</comment>
<keyword evidence="2 10" id="KW-0963">Cytoplasm</keyword>
<comment type="similarity">
    <text evidence="10">Belongs to the TRM5 / TYW2 family.</text>
</comment>
<feature type="binding site" evidence="10">
    <location>
        <begin position="316"/>
        <end position="317"/>
    </location>
    <ligand>
        <name>S-adenosyl-L-methionine</name>
        <dbReference type="ChEBI" id="CHEBI:59789"/>
    </ligand>
</feature>
<comment type="function">
    <text evidence="10">Specifically methylates the N1 position of guanosine-37 in various cytoplasmic and mitochondrial tRNAs. Methylation is not dependent on the nature of the nucleoside 5' of the target nucleoside. This is the first step in the biosynthesis of wybutosine (yW), a modified base adjacent to the anticodon of tRNAs and required for accurate decoding.</text>
</comment>
<evidence type="ECO:0000256" key="8">
    <source>
        <dbReference type="ARBA" id="ARBA00023242"/>
    </source>
</evidence>
<dbReference type="PANTHER" id="PTHR23245">
    <property type="entry name" value="TRNA METHYLTRANSFERASE"/>
    <property type="match status" value="1"/>
</dbReference>
<evidence type="ECO:0000256" key="9">
    <source>
        <dbReference type="ARBA" id="ARBA00045951"/>
    </source>
</evidence>
<feature type="binding site" evidence="10">
    <location>
        <begin position="344"/>
        <end position="345"/>
    </location>
    <ligand>
        <name>S-adenosyl-L-methionine</name>
        <dbReference type="ChEBI" id="CHEBI:59789"/>
    </ligand>
</feature>
<evidence type="ECO:0000256" key="5">
    <source>
        <dbReference type="ARBA" id="ARBA00022691"/>
    </source>
</evidence>
<gene>
    <name evidence="13" type="primary">LOC100370460</name>
</gene>
<dbReference type="InterPro" id="IPR030382">
    <property type="entry name" value="MeTrfase_TRM5/TYW2"/>
</dbReference>
<dbReference type="Pfam" id="PF25133">
    <property type="entry name" value="TYW2_N_2"/>
    <property type="match status" value="1"/>
</dbReference>
<dbReference type="SUPFAM" id="SSF53335">
    <property type="entry name" value="S-adenosyl-L-methionine-dependent methyltransferases"/>
    <property type="match status" value="1"/>
</dbReference>
<comment type="function">
    <text evidence="9">Involved in mitochondrial tRNA methylation. Specifically methylates the N1 position of guanosine-37 in various tRNAs. Methylation is not dependent on the nature of the nucleoside 5' of the target nucleoside. This is the first step in the biosynthesis of wybutosine (yW), a modified base adjacent to the anticodon of tRNAs and required for accurate decoding.</text>
</comment>
<evidence type="ECO:0000256" key="4">
    <source>
        <dbReference type="ARBA" id="ARBA00022679"/>
    </source>
</evidence>
<sequence length="501" mass="58093">MLFTTGKACLRLVIKIQRNCIDRAIIKFRNPVLPSAERLCRLCQTSLQHQLSNIDRMFSPPDTVRGMRVLDREAFKLTVKVPALKINKRIISQLIRSKCFDEYILKRKRCHIKIMRDVPNEENKFWLLDPEKVTDMNSFSEETRQILKDNSVEEKLYEYDLEIRYKEWSADEILRSVMPHDIEVISSFSRLGHIAHMNLRDEQMQYKKIIGQVILDKNPGLKMVVNKVNTIDNEFRFFQMELMAGEETSMVTSTKENHCTFEFDFSKVYWNSRLSTEHDRIVSMLQKGDVIYDVFAGVGPFAVPAAKKGCKVLANDLNPESFKWLQRNVKLNKVNNRVQCFNLDGREFIKVVFKDNYLKHIKEKSKEANDDATYHIIMNLPALATEFLDAFKGLFSDVSDEERSQLKLPMVHCHCFSKSDDPVRDSRERIERILGSTIMNASIHDVRDVAPNKEMLCVSFKVPAEVLFLLPSDVDEEKDNTTSPNYASEPAAKKLCIDSEL</sequence>
<comment type="similarity">
    <text evidence="1">Belongs to the class I-like SAM-binding methyltransferase superfamily. TRM5/TYW2 family.</text>
</comment>
<keyword evidence="8 10" id="KW-0539">Nucleus</keyword>
<evidence type="ECO:0000256" key="1">
    <source>
        <dbReference type="ARBA" id="ARBA00009775"/>
    </source>
</evidence>
<organism evidence="12 13">
    <name type="scientific">Saccoglossus kowalevskii</name>
    <name type="common">Acorn worm</name>
    <dbReference type="NCBI Taxonomy" id="10224"/>
    <lineage>
        <taxon>Eukaryota</taxon>
        <taxon>Metazoa</taxon>
        <taxon>Hemichordata</taxon>
        <taxon>Enteropneusta</taxon>
        <taxon>Harrimaniidae</taxon>
        <taxon>Saccoglossus</taxon>
    </lineage>
</organism>
<accession>A0ABM0GQR3</accession>
<keyword evidence="5 10" id="KW-0949">S-adenosyl-L-methionine</keyword>
<keyword evidence="3 10" id="KW-0489">Methyltransferase</keyword>
<feature type="binding site" evidence="10">
    <location>
        <position position="379"/>
    </location>
    <ligand>
        <name>S-adenosyl-L-methionine</name>
        <dbReference type="ChEBI" id="CHEBI:59789"/>
    </ligand>
</feature>
<evidence type="ECO:0000256" key="3">
    <source>
        <dbReference type="ARBA" id="ARBA00022603"/>
    </source>
</evidence>
<comment type="subcellular location">
    <subcellularLocation>
        <location evidence="10">Mitochondrion matrix</location>
    </subcellularLocation>
    <subcellularLocation>
        <location evidence="10">Nucleus</location>
    </subcellularLocation>
    <subcellularLocation>
        <location evidence="10">Cytoplasm</location>
    </subcellularLocation>
    <text evidence="10">Predominantly in the mitochondria and in the nucleus.</text>
</comment>
<evidence type="ECO:0000256" key="7">
    <source>
        <dbReference type="ARBA" id="ARBA00023128"/>
    </source>
</evidence>
<name>A0ABM0GQR3_SACKO</name>
<feature type="domain" description="SAM-dependent methyltransferase TRM5/TYW2-type" evidence="11">
    <location>
        <begin position="188"/>
        <end position="464"/>
    </location>
</feature>
<evidence type="ECO:0000313" key="13">
    <source>
        <dbReference type="RefSeq" id="XP_002735219.2"/>
    </source>
</evidence>
<reference evidence="13" key="1">
    <citation type="submission" date="2025-08" db="UniProtKB">
        <authorList>
            <consortium name="RefSeq"/>
        </authorList>
    </citation>
    <scope>IDENTIFICATION</scope>
    <source>
        <tissue evidence="13">Testes</tissue>
    </source>
</reference>